<gene>
    <name evidence="1" type="ORF">PSON_ATCC_30995.1.T3230002</name>
</gene>
<dbReference type="AlphaFoldDB" id="A0A8S1RPR6"/>
<evidence type="ECO:0000313" key="2">
    <source>
        <dbReference type="Proteomes" id="UP000692954"/>
    </source>
</evidence>
<keyword evidence="2" id="KW-1185">Reference proteome</keyword>
<proteinExistence type="predicted"/>
<accession>A0A8S1RPR6</accession>
<comment type="caution">
    <text evidence="1">The sequence shown here is derived from an EMBL/GenBank/DDBJ whole genome shotgun (WGS) entry which is preliminary data.</text>
</comment>
<name>A0A8S1RPR6_9CILI</name>
<evidence type="ECO:0000313" key="1">
    <source>
        <dbReference type="EMBL" id="CAD8130741.1"/>
    </source>
</evidence>
<dbReference type="Proteomes" id="UP000692954">
    <property type="component" value="Unassembled WGS sequence"/>
</dbReference>
<organism evidence="1 2">
    <name type="scientific">Paramecium sonneborni</name>
    <dbReference type="NCBI Taxonomy" id="65129"/>
    <lineage>
        <taxon>Eukaryota</taxon>
        <taxon>Sar</taxon>
        <taxon>Alveolata</taxon>
        <taxon>Ciliophora</taxon>
        <taxon>Intramacronucleata</taxon>
        <taxon>Oligohymenophorea</taxon>
        <taxon>Peniculida</taxon>
        <taxon>Parameciidae</taxon>
        <taxon>Paramecium</taxon>
    </lineage>
</organism>
<protein>
    <submittedName>
        <fullName evidence="1">Uncharacterized protein</fullName>
    </submittedName>
</protein>
<dbReference type="EMBL" id="CAJJDN010000323">
    <property type="protein sequence ID" value="CAD8130741.1"/>
    <property type="molecule type" value="Genomic_DNA"/>
</dbReference>
<sequence length="134" mass="16070">MNNSQQFQSIKQFSKIFIRLNNNKQQIQLISQNEITLEYIISKITLITIQIKVKYLLKIRKKIDLHFKLKLLQSFLKFSKCFSKYCFGKIYNSIEIDSNPSQNKLRLNLNLKELKYFNKPKPNKLQNKFSIISY</sequence>
<reference evidence="1" key="1">
    <citation type="submission" date="2021-01" db="EMBL/GenBank/DDBJ databases">
        <authorList>
            <consortium name="Genoscope - CEA"/>
            <person name="William W."/>
        </authorList>
    </citation>
    <scope>NUCLEOTIDE SEQUENCE</scope>
</reference>